<accession>A0A512MG28</accession>
<evidence type="ECO:0000259" key="5">
    <source>
        <dbReference type="PROSITE" id="PS50111"/>
    </source>
</evidence>
<feature type="compositionally biased region" description="Low complexity" evidence="3">
    <location>
        <begin position="978"/>
        <end position="1004"/>
    </location>
</feature>
<feature type="compositionally biased region" description="Basic and acidic residues" evidence="3">
    <location>
        <begin position="813"/>
        <end position="836"/>
    </location>
</feature>
<evidence type="ECO:0000313" key="6">
    <source>
        <dbReference type="EMBL" id="GEP45700.1"/>
    </source>
</evidence>
<feature type="compositionally biased region" description="Low complexity" evidence="3">
    <location>
        <begin position="1410"/>
        <end position="1491"/>
    </location>
</feature>
<dbReference type="GO" id="GO:0016020">
    <property type="term" value="C:membrane"/>
    <property type="evidence" value="ECO:0007669"/>
    <property type="project" value="InterPro"/>
</dbReference>
<feature type="compositionally biased region" description="Low complexity" evidence="3">
    <location>
        <begin position="1318"/>
        <end position="1344"/>
    </location>
</feature>
<feature type="compositionally biased region" description="Low complexity" evidence="3">
    <location>
        <begin position="1162"/>
        <end position="1184"/>
    </location>
</feature>
<feature type="region of interest" description="Disordered" evidence="3">
    <location>
        <begin position="522"/>
        <end position="560"/>
    </location>
</feature>
<evidence type="ECO:0000313" key="7">
    <source>
        <dbReference type="Proteomes" id="UP000321577"/>
    </source>
</evidence>
<feature type="region of interest" description="Disordered" evidence="3">
    <location>
        <begin position="938"/>
        <end position="959"/>
    </location>
</feature>
<organism evidence="6 7">
    <name type="scientific">Brevifollis gellanilyticus</name>
    <dbReference type="NCBI Taxonomy" id="748831"/>
    <lineage>
        <taxon>Bacteria</taxon>
        <taxon>Pseudomonadati</taxon>
        <taxon>Verrucomicrobiota</taxon>
        <taxon>Verrucomicrobiia</taxon>
        <taxon>Verrucomicrobiales</taxon>
        <taxon>Verrucomicrobiaceae</taxon>
    </lineage>
</organism>
<gene>
    <name evidence="6" type="ORF">BGE01nite_49910</name>
</gene>
<feature type="region of interest" description="Disordered" evidence="3">
    <location>
        <begin position="868"/>
        <end position="910"/>
    </location>
</feature>
<feature type="region of interest" description="Disordered" evidence="3">
    <location>
        <begin position="1271"/>
        <end position="1293"/>
    </location>
</feature>
<dbReference type="GO" id="GO:0007165">
    <property type="term" value="P:signal transduction"/>
    <property type="evidence" value="ECO:0007669"/>
    <property type="project" value="UniProtKB-KW"/>
</dbReference>
<evidence type="ECO:0000256" key="2">
    <source>
        <dbReference type="SAM" id="Coils"/>
    </source>
</evidence>
<feature type="compositionally biased region" description="Low complexity" evidence="3">
    <location>
        <begin position="1142"/>
        <end position="1155"/>
    </location>
</feature>
<dbReference type="PROSITE" id="PS50111">
    <property type="entry name" value="CHEMOTAXIS_TRANSDUC_2"/>
    <property type="match status" value="1"/>
</dbReference>
<keyword evidence="2" id="KW-0175">Coiled coil</keyword>
<feature type="compositionally biased region" description="Low complexity" evidence="3">
    <location>
        <begin position="1013"/>
        <end position="1043"/>
    </location>
</feature>
<feature type="compositionally biased region" description="Low complexity" evidence="3">
    <location>
        <begin position="1363"/>
        <end position="1380"/>
    </location>
</feature>
<feature type="compositionally biased region" description="Low complexity" evidence="3">
    <location>
        <begin position="1080"/>
        <end position="1089"/>
    </location>
</feature>
<feature type="region of interest" description="Disordered" evidence="3">
    <location>
        <begin position="677"/>
        <end position="697"/>
    </location>
</feature>
<feature type="transmembrane region" description="Helical" evidence="4">
    <location>
        <begin position="150"/>
        <end position="172"/>
    </location>
</feature>
<dbReference type="EMBL" id="BKAG01000056">
    <property type="protein sequence ID" value="GEP45700.1"/>
    <property type="molecule type" value="Genomic_DNA"/>
</dbReference>
<dbReference type="InterPro" id="IPR004089">
    <property type="entry name" value="MCPsignal_dom"/>
</dbReference>
<keyword evidence="7" id="KW-1185">Reference proteome</keyword>
<keyword evidence="4" id="KW-0812">Transmembrane</keyword>
<protein>
    <recommendedName>
        <fullName evidence="5">Methyl-accepting transducer domain-containing protein</fullName>
    </recommendedName>
</protein>
<feature type="transmembrane region" description="Helical" evidence="4">
    <location>
        <begin position="58"/>
        <end position="77"/>
    </location>
</feature>
<feature type="region of interest" description="Disordered" evidence="3">
    <location>
        <begin position="806"/>
        <end position="849"/>
    </location>
</feature>
<dbReference type="OrthoDB" id="174151at2"/>
<name>A0A512MG28_9BACT</name>
<dbReference type="RefSeq" id="WP_146854839.1">
    <property type="nucleotide sequence ID" value="NZ_BKAG01000056.1"/>
</dbReference>
<feature type="compositionally biased region" description="Pro residues" evidence="3">
    <location>
        <begin position="1345"/>
        <end position="1354"/>
    </location>
</feature>
<evidence type="ECO:0000256" key="3">
    <source>
        <dbReference type="SAM" id="MobiDB-lite"/>
    </source>
</evidence>
<feature type="transmembrane region" description="Helical" evidence="4">
    <location>
        <begin position="26"/>
        <end position="46"/>
    </location>
</feature>
<feature type="region of interest" description="Disordered" evidence="3">
    <location>
        <begin position="974"/>
        <end position="1048"/>
    </location>
</feature>
<evidence type="ECO:0000256" key="1">
    <source>
        <dbReference type="PROSITE-ProRule" id="PRU00284"/>
    </source>
</evidence>
<keyword evidence="4" id="KW-0472">Membrane</keyword>
<comment type="caution">
    <text evidence="6">The sequence shown here is derived from an EMBL/GenBank/DDBJ whole genome shotgun (WGS) entry which is preliminary data.</text>
</comment>
<sequence>MNVSLRPATLEALAAFRQRRQKLLQWRAYLAWAGIALAALLVIALLDRARLMPEFIRPWLTLSVYAGAAFFAWRVAWRFIGDARGLPGAARLLEAAAPNMHERLIAAVELSEGHSNESEEFRARLQDEVASEVKNISLDSALPSRSLKPWILGAGGAFFLIIGLCLVSSLHLPGFLARAAFPFVNFARPSSVQINIVAPKPASMLVPIASELEILADVVGPQPERVQIETVSGDSKPRLQDMTRAGSQYQALVSIGQSDLRYRIVAEDAMSPWHTLSARPRPRVTEFVKTIVPPAYSGLPEVKLTEDHGDVEALEGSTLKLSLKANQPVTKAELLLNPDHADHPPAVPVKEIKDGTIHAELLVKPEVESWQIALTAEETGFTNEEFSPWSVTVLPDLPPFVQVIEPAEQLEMLPDESIRFSGAATDDVGLASVKLAHQINAGNWTEKELSGKTGKESQVQATLPLSPLQVKAGDTVMLKLIAIDLKGLKTESEPVRIVILEQTMSPQKREWAAQTRRFAQQAESLSEDARELRKATEQLRRTEKQAEKNPDAARAAQDAVARAQGDLEKVQEKAEDLWKQLQESARQAPTHLDAAEVQLLGERLAHMRQDSLKQMEKEMSGDIEQTESIKHAASEAQSDIDTIASAARAFAAEDNARLVSQQAQQLARQEALLTEQSLPANRDAAQRPKWQEQQRGALAAAEPLREQMEELKPLVDGGQQNQLKEFQKQLTEASADLAASLDKPDQAKSPEHLYGAADNLRQRLARTSDAARAMAEQAANRAQQLREQIARQENPAVVALNEAREAVAQAAAEAKKPNQKPREDRNGDTAQEKAAKELANAAKQLEEQAALREQNALTNDEAALDANRASRAADKLAREVQEATTPEGARAMPQPAGKEDNKNNTPDPLVAKAEQLRDAVRALEADALAQTAMKAAEEAAFSATQQPNENPAADQARAAAEALRQLPENIRRMKQPDAQKAQAAQQLAQKAQQAADQNRNAAEQLQNLERQAATQPPNQPLNTQPAQQAAEQARQQASEVAQQLAEQTGEAREALAQLTPKVSDMMKAVAQDLKQTQQETQAAAAEAQANKPVADVAQKASELQTQSEENAEKMASVQAALRQEANAADLQKQSQRQMARTADAALAQMQQAQPQVEQNLKQASEAQQSQPQAQALNQAAQAQQQAAQALDQLAKNMAKAEAGQELSAQELADAAKMEQDIGVKEPLDEAYARAQALAQMAQDAQQDPGKVLAELEKELPKNAAMQKALAELGKQTAKASEQAVASEAQQPSNLGLATEQAANDLQRVARHQERLGQKEAAQQTAQAAQSLQKQASAARTSPAAPGQPAPPTPKPVGQEALSPAGQATKAAEATAAATPPAMTPHPLEAVQATFLAQALDQLDAQLHPMQAQNGQPQPGGEQQQQGQQGQQQAQKPGAQQSLSQAQQSQQQQMADQRNQGQTPGTQQPKPSSQMAQNQQNQKQQQNQSQASTENADGDIQAMLKDGVLGKEIILVKGDWGHLPSKMAEDLTEATRTEAAPEYRAAIESYYKAIATKARK</sequence>
<evidence type="ECO:0000256" key="4">
    <source>
        <dbReference type="SAM" id="Phobius"/>
    </source>
</evidence>
<feature type="compositionally biased region" description="Basic and acidic residues" evidence="3">
    <location>
        <begin position="871"/>
        <end position="881"/>
    </location>
</feature>
<keyword evidence="4" id="KW-1133">Transmembrane helix</keyword>
<feature type="compositionally biased region" description="Low complexity" evidence="3">
    <location>
        <begin position="1277"/>
        <end position="1292"/>
    </location>
</feature>
<keyword evidence="1" id="KW-0807">Transducer</keyword>
<reference evidence="6 7" key="1">
    <citation type="submission" date="2019-07" db="EMBL/GenBank/DDBJ databases">
        <title>Whole genome shotgun sequence of Brevifollis gellanilyticus NBRC 108608.</title>
        <authorList>
            <person name="Hosoyama A."/>
            <person name="Uohara A."/>
            <person name="Ohji S."/>
            <person name="Ichikawa N."/>
        </authorList>
    </citation>
    <scope>NUCLEOTIDE SEQUENCE [LARGE SCALE GENOMIC DNA]</scope>
    <source>
        <strain evidence="6 7">NBRC 108608</strain>
    </source>
</reference>
<feature type="region of interest" description="Disordered" evidence="3">
    <location>
        <begin position="1080"/>
        <end position="1184"/>
    </location>
</feature>
<feature type="compositionally biased region" description="Basic and acidic residues" evidence="3">
    <location>
        <begin position="527"/>
        <end position="551"/>
    </location>
</feature>
<feature type="region of interest" description="Disordered" evidence="3">
    <location>
        <begin position="1410"/>
        <end position="1495"/>
    </location>
</feature>
<proteinExistence type="predicted"/>
<feature type="coiled-coil region" evidence="2">
    <location>
        <begin position="723"/>
        <end position="795"/>
    </location>
</feature>
<feature type="domain" description="Methyl-accepting transducer" evidence="5">
    <location>
        <begin position="969"/>
        <end position="1194"/>
    </location>
</feature>
<feature type="region of interest" description="Disordered" evidence="3">
    <location>
        <begin position="1310"/>
        <end position="1383"/>
    </location>
</feature>
<dbReference type="Proteomes" id="UP000321577">
    <property type="component" value="Unassembled WGS sequence"/>
</dbReference>